<protein>
    <recommendedName>
        <fullName evidence="2">Phophatidylinositol-4-phosphate 5-kinase</fullName>
    </recommendedName>
</protein>
<accession>A0A3B0T4J4</accession>
<dbReference type="Gene3D" id="2.20.110.10">
    <property type="entry name" value="Histone H3 K4-specific methyltransferase SET7/9 N-terminal domain"/>
    <property type="match status" value="3"/>
</dbReference>
<dbReference type="PANTHER" id="PTHR33706:SF1">
    <property type="entry name" value="TPR REPEAT PROTEIN"/>
    <property type="match status" value="1"/>
</dbReference>
<name>A0A3B0T4J4_9ZZZZ</name>
<dbReference type="PANTHER" id="PTHR33706">
    <property type="entry name" value="MORN VARIANT REPEAT PROTEIN"/>
    <property type="match status" value="1"/>
</dbReference>
<sequence length="267" mass="31196">MKKTILLLLLFAISISYAQEIINQTDEAGLRQGLWKKYYPNGNLRYEGYFKDNQPTGEWERYYENAKPQAIIHYSATSDSATAKLFDPSGQKIAEGFFLDKKKAGLWEFYSKNRVTSQSNYTDGVKNGLSKNYYPSGELLEESEWKMGVQEGRYRAYYKNGSPYIEFHYIDNKRDGICKSYFPNGRVEMEAFYKKGQRHGDWAYFDQEGNLLYTLKYANGELLNPEVLDSLQSEKFNTMEHNKGSIPDPEKFLRNPTEYMIKDQMQK</sequence>
<reference evidence="1" key="1">
    <citation type="submission" date="2018-06" db="EMBL/GenBank/DDBJ databases">
        <authorList>
            <person name="Zhirakovskaya E."/>
        </authorList>
    </citation>
    <scope>NUCLEOTIDE SEQUENCE</scope>
</reference>
<evidence type="ECO:0008006" key="2">
    <source>
        <dbReference type="Google" id="ProtNLM"/>
    </source>
</evidence>
<dbReference type="AlphaFoldDB" id="A0A3B0T4J4"/>
<dbReference type="Pfam" id="PF07661">
    <property type="entry name" value="MORN_2"/>
    <property type="match status" value="5"/>
</dbReference>
<organism evidence="1">
    <name type="scientific">hydrothermal vent metagenome</name>
    <dbReference type="NCBI Taxonomy" id="652676"/>
    <lineage>
        <taxon>unclassified sequences</taxon>
        <taxon>metagenomes</taxon>
        <taxon>ecological metagenomes</taxon>
    </lineage>
</organism>
<dbReference type="InterPro" id="IPR011652">
    <property type="entry name" value="MORN_2"/>
</dbReference>
<dbReference type="SUPFAM" id="SSF82185">
    <property type="entry name" value="Histone H3 K4-specific methyltransferase SET7/9 N-terminal domain"/>
    <property type="match status" value="2"/>
</dbReference>
<proteinExistence type="predicted"/>
<dbReference type="EMBL" id="UOEP01000012">
    <property type="protein sequence ID" value="VAW12878.1"/>
    <property type="molecule type" value="Genomic_DNA"/>
</dbReference>
<gene>
    <name evidence="1" type="ORF">MNBD_BACTEROID01-6</name>
</gene>
<evidence type="ECO:0000313" key="1">
    <source>
        <dbReference type="EMBL" id="VAW12878.1"/>
    </source>
</evidence>